<keyword evidence="1" id="KW-0472">Membrane</keyword>
<organism evidence="2 3">
    <name type="scientific">Datura stramonium</name>
    <name type="common">Jimsonweed</name>
    <name type="synonym">Common thornapple</name>
    <dbReference type="NCBI Taxonomy" id="4076"/>
    <lineage>
        <taxon>Eukaryota</taxon>
        <taxon>Viridiplantae</taxon>
        <taxon>Streptophyta</taxon>
        <taxon>Embryophyta</taxon>
        <taxon>Tracheophyta</taxon>
        <taxon>Spermatophyta</taxon>
        <taxon>Magnoliopsida</taxon>
        <taxon>eudicotyledons</taxon>
        <taxon>Gunneridae</taxon>
        <taxon>Pentapetalae</taxon>
        <taxon>asterids</taxon>
        <taxon>lamiids</taxon>
        <taxon>Solanales</taxon>
        <taxon>Solanaceae</taxon>
        <taxon>Solanoideae</taxon>
        <taxon>Datureae</taxon>
        <taxon>Datura</taxon>
    </lineage>
</organism>
<name>A0ABS8TD78_DATST</name>
<keyword evidence="1" id="KW-1133">Transmembrane helix</keyword>
<accession>A0ABS8TD78</accession>
<evidence type="ECO:0000256" key="1">
    <source>
        <dbReference type="SAM" id="Phobius"/>
    </source>
</evidence>
<comment type="caution">
    <text evidence="2">The sequence shown here is derived from an EMBL/GenBank/DDBJ whole genome shotgun (WGS) entry which is preliminary data.</text>
</comment>
<gene>
    <name evidence="2" type="ORF">HAX54_008462</name>
</gene>
<protein>
    <submittedName>
        <fullName evidence="2">Uncharacterized protein</fullName>
    </submittedName>
</protein>
<sequence>MGFHLDQPAIPFAVVRQMRVFLRALLSSEKNNNFDFDDLPQPCLCYFVEYISKVYSGPDRSGLKENFEKYGHPDGRQGFLNGIALSVFCFDFNGSSGGILIWILEAFILLPMLLRCLSIKSIKAWWK</sequence>
<feature type="transmembrane region" description="Helical" evidence="1">
    <location>
        <begin position="99"/>
        <end position="117"/>
    </location>
</feature>
<evidence type="ECO:0000313" key="2">
    <source>
        <dbReference type="EMBL" id="MCD7469415.1"/>
    </source>
</evidence>
<keyword evidence="3" id="KW-1185">Reference proteome</keyword>
<proteinExistence type="predicted"/>
<reference evidence="2 3" key="1">
    <citation type="journal article" date="2021" name="BMC Genomics">
        <title>Datura genome reveals duplications of psychoactive alkaloid biosynthetic genes and high mutation rate following tissue culture.</title>
        <authorList>
            <person name="Rajewski A."/>
            <person name="Carter-House D."/>
            <person name="Stajich J."/>
            <person name="Litt A."/>
        </authorList>
    </citation>
    <scope>NUCLEOTIDE SEQUENCE [LARGE SCALE GENOMIC DNA]</scope>
    <source>
        <strain evidence="2">AR-01</strain>
    </source>
</reference>
<evidence type="ECO:0000313" key="3">
    <source>
        <dbReference type="Proteomes" id="UP000823775"/>
    </source>
</evidence>
<keyword evidence="1" id="KW-0812">Transmembrane</keyword>
<dbReference type="Proteomes" id="UP000823775">
    <property type="component" value="Unassembled WGS sequence"/>
</dbReference>
<dbReference type="EMBL" id="JACEIK010001444">
    <property type="protein sequence ID" value="MCD7469415.1"/>
    <property type="molecule type" value="Genomic_DNA"/>
</dbReference>